<reference evidence="6" key="1">
    <citation type="journal article" date="2019" name="Int. J. Syst. Evol. Microbiol.">
        <title>The Global Catalogue of Microorganisms (GCM) 10K type strain sequencing project: providing services to taxonomists for standard genome sequencing and annotation.</title>
        <authorList>
            <consortium name="The Broad Institute Genomics Platform"/>
            <consortium name="The Broad Institute Genome Sequencing Center for Infectious Disease"/>
            <person name="Wu L."/>
            <person name="Ma J."/>
        </authorList>
    </citation>
    <scope>NUCLEOTIDE SEQUENCE [LARGE SCALE GENOMIC DNA]</scope>
    <source>
        <strain evidence="6">TISTR 1906</strain>
    </source>
</reference>
<name>A0ABW5UJI2_9BURK</name>
<keyword evidence="3" id="KW-0804">Transcription</keyword>
<evidence type="ECO:0000313" key="6">
    <source>
        <dbReference type="Proteomes" id="UP001597463"/>
    </source>
</evidence>
<organism evidence="5 6">
    <name type="scientific">Comamonas terrae</name>
    <dbReference type="NCBI Taxonomy" id="673548"/>
    <lineage>
        <taxon>Bacteria</taxon>
        <taxon>Pseudomonadati</taxon>
        <taxon>Pseudomonadota</taxon>
        <taxon>Betaproteobacteria</taxon>
        <taxon>Burkholderiales</taxon>
        <taxon>Comamonadaceae</taxon>
        <taxon>Comamonas</taxon>
    </lineage>
</organism>
<dbReference type="PANTHER" id="PTHR33204:SF37">
    <property type="entry name" value="HTH-TYPE TRANSCRIPTIONAL REGULATOR YODB"/>
    <property type="match status" value="1"/>
</dbReference>
<evidence type="ECO:0000313" key="5">
    <source>
        <dbReference type="EMBL" id="MFD2753722.1"/>
    </source>
</evidence>
<keyword evidence="6" id="KW-1185">Reference proteome</keyword>
<dbReference type="PROSITE" id="PS51118">
    <property type="entry name" value="HTH_HXLR"/>
    <property type="match status" value="1"/>
</dbReference>
<keyword evidence="2" id="KW-0238">DNA-binding</keyword>
<gene>
    <name evidence="5" type="ORF">ACFSW6_06455</name>
</gene>
<keyword evidence="1" id="KW-0805">Transcription regulation</keyword>
<dbReference type="RefSeq" id="WP_217997570.1">
    <property type="nucleotide sequence ID" value="NZ_BCNT01000004.1"/>
</dbReference>
<feature type="domain" description="HTH hxlR-type" evidence="4">
    <location>
        <begin position="37"/>
        <end position="128"/>
    </location>
</feature>
<dbReference type="Proteomes" id="UP001597463">
    <property type="component" value="Unassembled WGS sequence"/>
</dbReference>
<evidence type="ECO:0000259" key="4">
    <source>
        <dbReference type="PROSITE" id="PS51118"/>
    </source>
</evidence>
<evidence type="ECO:0000256" key="2">
    <source>
        <dbReference type="ARBA" id="ARBA00023125"/>
    </source>
</evidence>
<evidence type="ECO:0000256" key="1">
    <source>
        <dbReference type="ARBA" id="ARBA00023015"/>
    </source>
</evidence>
<proteinExistence type="predicted"/>
<sequence length="128" mass="14480">MFSPWMDVETGIRALDHPAIQTDSRPEMPRPVRPQSCPVEDWLAFLGHRWNALVLWHLRAAPLRHGELMECLPGITPKVLGERLAALQDRGLVARAEGRHGYMLTRRGSTLLGVLDQLELWARYAPPA</sequence>
<dbReference type="PANTHER" id="PTHR33204">
    <property type="entry name" value="TRANSCRIPTIONAL REGULATOR, MARR FAMILY"/>
    <property type="match status" value="1"/>
</dbReference>
<dbReference type="Pfam" id="PF01638">
    <property type="entry name" value="HxlR"/>
    <property type="match status" value="1"/>
</dbReference>
<accession>A0ABW5UJI2</accession>
<comment type="caution">
    <text evidence="5">The sequence shown here is derived from an EMBL/GenBank/DDBJ whole genome shotgun (WGS) entry which is preliminary data.</text>
</comment>
<dbReference type="EMBL" id="JBHUMV010000002">
    <property type="protein sequence ID" value="MFD2753722.1"/>
    <property type="molecule type" value="Genomic_DNA"/>
</dbReference>
<evidence type="ECO:0000256" key="3">
    <source>
        <dbReference type="ARBA" id="ARBA00023163"/>
    </source>
</evidence>
<dbReference type="InterPro" id="IPR002577">
    <property type="entry name" value="HTH_HxlR"/>
</dbReference>
<protein>
    <submittedName>
        <fullName evidence="5">Winged helix-turn-helix transcriptional regulator</fullName>
    </submittedName>
</protein>